<name>A0AAW0AH42_9AGAR</name>
<evidence type="ECO:0000256" key="3">
    <source>
        <dbReference type="ARBA" id="ARBA00022559"/>
    </source>
</evidence>
<evidence type="ECO:0000256" key="7">
    <source>
        <dbReference type="ARBA" id="ARBA00023004"/>
    </source>
</evidence>
<keyword evidence="11" id="KW-1185">Reference proteome</keyword>
<dbReference type="Proteomes" id="UP001362999">
    <property type="component" value="Unassembled WGS sequence"/>
</dbReference>
<dbReference type="EC" id="1.11.1.-" evidence="8"/>
<dbReference type="PRINTS" id="PR00458">
    <property type="entry name" value="PEROXIDASE"/>
</dbReference>
<evidence type="ECO:0000256" key="2">
    <source>
        <dbReference type="ARBA" id="ARBA00005997"/>
    </source>
</evidence>
<keyword evidence="4" id="KW-0349">Heme</keyword>
<feature type="chain" id="PRO_5043101066" description="Peroxidase" evidence="8">
    <location>
        <begin position="19"/>
        <end position="539"/>
    </location>
</feature>
<comment type="similarity">
    <text evidence="2">Belongs to the peroxidase family. Cytochrome c peroxidase subfamily.</text>
</comment>
<organism evidence="10 11">
    <name type="scientific">Favolaschia claudopus</name>
    <dbReference type="NCBI Taxonomy" id="2862362"/>
    <lineage>
        <taxon>Eukaryota</taxon>
        <taxon>Fungi</taxon>
        <taxon>Dikarya</taxon>
        <taxon>Basidiomycota</taxon>
        <taxon>Agaricomycotina</taxon>
        <taxon>Agaricomycetes</taxon>
        <taxon>Agaricomycetidae</taxon>
        <taxon>Agaricales</taxon>
        <taxon>Marasmiineae</taxon>
        <taxon>Mycenaceae</taxon>
        <taxon>Favolaschia</taxon>
    </lineage>
</organism>
<sequence>MLRVPLSLFVYFAATATAYIWPSPQLDALEAIRFDLERGDRIVGLVSPCNFFLFGFNTGRSNAADWIRTAYHDMASHNVEDGTGGMDASIRFQEERERAENAGDAFGFTTGVLTSLTNRYVSLADALALGAIIAIESCGGPNVPFRGGRIDAAEPNTPGVPEPQQDLDSHIASFARQGFTKSEMIGLVACGHTFGGVQHAPFPDIVPELNDPQNQQSTGFFDSTAFGFDNKIATEYISGTTQNPLAVGLNDTTNSDKRIFGSDKNLTMQSFADSPDLFASTCSSLFARMLDTVPRGVQLTDVIEPLRVKPDALRLTLVDGNTLQFSGEVRFWNTTTPSNTTVVQMIYEDHADTKHATPLLPTSSTPVEHKQGTAMWYAFNVNISAVDSQAGIRSMSFSINEDDKERIEDQGGVGFAVEDRLVFSSTSCIISTNSSEVAWRLDVGVRNDLPITRVFIVGDVVDNVGRIGVEEIDFPSPANSNSSSDSSSLAASAYTLFSINTTDLGSTLRTVGAEVREPGGGTKKIAAIGQLSIDGLQRC</sequence>
<evidence type="ECO:0000313" key="11">
    <source>
        <dbReference type="Proteomes" id="UP001362999"/>
    </source>
</evidence>
<keyword evidence="6 8" id="KW-0560">Oxidoreductase</keyword>
<reference evidence="10 11" key="1">
    <citation type="journal article" date="2024" name="J Genomics">
        <title>Draft genome sequencing and assembly of Favolaschia claudopus CIRM-BRFM 2984 isolated from oak limbs.</title>
        <authorList>
            <person name="Navarro D."/>
            <person name="Drula E."/>
            <person name="Chaduli D."/>
            <person name="Cazenave R."/>
            <person name="Ahrendt S."/>
            <person name="Wang J."/>
            <person name="Lipzen A."/>
            <person name="Daum C."/>
            <person name="Barry K."/>
            <person name="Grigoriev I.V."/>
            <person name="Favel A."/>
            <person name="Rosso M.N."/>
            <person name="Martin F."/>
        </authorList>
    </citation>
    <scope>NUCLEOTIDE SEQUENCE [LARGE SCALE GENOMIC DNA]</scope>
    <source>
        <strain evidence="10 11">CIRM-BRFM 2984</strain>
    </source>
</reference>
<comment type="caution">
    <text evidence="10">The sequence shown here is derived from an EMBL/GenBank/DDBJ whole genome shotgun (WGS) entry which is preliminary data.</text>
</comment>
<dbReference type="Gene3D" id="1.10.420.10">
    <property type="entry name" value="Peroxidase, domain 2"/>
    <property type="match status" value="1"/>
</dbReference>
<evidence type="ECO:0000256" key="6">
    <source>
        <dbReference type="ARBA" id="ARBA00023002"/>
    </source>
</evidence>
<evidence type="ECO:0000256" key="5">
    <source>
        <dbReference type="ARBA" id="ARBA00022723"/>
    </source>
</evidence>
<feature type="signal peptide" evidence="8">
    <location>
        <begin position="1"/>
        <end position="18"/>
    </location>
</feature>
<dbReference type="InterPro" id="IPR002016">
    <property type="entry name" value="Haem_peroxidase"/>
</dbReference>
<accession>A0AAW0AH42</accession>
<dbReference type="EMBL" id="JAWWNJ010000069">
    <property type="protein sequence ID" value="KAK7007995.1"/>
    <property type="molecule type" value="Genomic_DNA"/>
</dbReference>
<comment type="function">
    <text evidence="1">Destroys radicals which are normally produced within the cells and which are toxic to biological systems.</text>
</comment>
<dbReference type="InterPro" id="IPR044831">
    <property type="entry name" value="Ccp1-like"/>
</dbReference>
<dbReference type="PANTHER" id="PTHR31356:SF53">
    <property type="entry name" value="HEME PEROXIDASE"/>
    <property type="match status" value="1"/>
</dbReference>
<dbReference type="PANTHER" id="PTHR31356">
    <property type="entry name" value="THYLAKOID LUMENAL 29 KDA PROTEIN, CHLOROPLASTIC-RELATED"/>
    <property type="match status" value="1"/>
</dbReference>
<evidence type="ECO:0000256" key="8">
    <source>
        <dbReference type="RuleBase" id="RU363051"/>
    </source>
</evidence>
<dbReference type="GO" id="GO:0004601">
    <property type="term" value="F:peroxidase activity"/>
    <property type="evidence" value="ECO:0007669"/>
    <property type="project" value="UniProtKB-KW"/>
</dbReference>
<dbReference type="SUPFAM" id="SSF48113">
    <property type="entry name" value="Heme-dependent peroxidases"/>
    <property type="match status" value="1"/>
</dbReference>
<dbReference type="Gene3D" id="1.10.520.10">
    <property type="match status" value="1"/>
</dbReference>
<dbReference type="PRINTS" id="PR00459">
    <property type="entry name" value="ASPEROXIDASE"/>
</dbReference>
<evidence type="ECO:0000259" key="9">
    <source>
        <dbReference type="PROSITE" id="PS50873"/>
    </source>
</evidence>
<dbReference type="GO" id="GO:0020037">
    <property type="term" value="F:heme binding"/>
    <property type="evidence" value="ECO:0007669"/>
    <property type="project" value="UniProtKB-UniRule"/>
</dbReference>
<keyword evidence="5" id="KW-0479">Metal-binding</keyword>
<dbReference type="Pfam" id="PF00141">
    <property type="entry name" value="peroxidase"/>
    <property type="match status" value="1"/>
</dbReference>
<gene>
    <name evidence="10" type="ORF">R3P38DRAFT_2644646</name>
</gene>
<evidence type="ECO:0000256" key="4">
    <source>
        <dbReference type="ARBA" id="ARBA00022617"/>
    </source>
</evidence>
<dbReference type="InterPro" id="IPR002207">
    <property type="entry name" value="Peroxidase_I"/>
</dbReference>
<dbReference type="AlphaFoldDB" id="A0AAW0AH42"/>
<proteinExistence type="inferred from homology"/>
<dbReference type="GO" id="GO:0046872">
    <property type="term" value="F:metal ion binding"/>
    <property type="evidence" value="ECO:0007669"/>
    <property type="project" value="UniProtKB-UniRule"/>
</dbReference>
<keyword evidence="3 8" id="KW-0575">Peroxidase</keyword>
<dbReference type="PROSITE" id="PS50873">
    <property type="entry name" value="PEROXIDASE_4"/>
    <property type="match status" value="1"/>
</dbReference>
<dbReference type="GO" id="GO:0034599">
    <property type="term" value="P:cellular response to oxidative stress"/>
    <property type="evidence" value="ECO:0007669"/>
    <property type="project" value="InterPro"/>
</dbReference>
<evidence type="ECO:0000256" key="1">
    <source>
        <dbReference type="ARBA" id="ARBA00003917"/>
    </source>
</evidence>
<dbReference type="InterPro" id="IPR010255">
    <property type="entry name" value="Haem_peroxidase_sf"/>
</dbReference>
<keyword evidence="8" id="KW-0732">Signal</keyword>
<feature type="domain" description="Plant heme peroxidase family profile" evidence="9">
    <location>
        <begin position="63"/>
        <end position="330"/>
    </location>
</feature>
<dbReference type="GO" id="GO:0042744">
    <property type="term" value="P:hydrogen peroxide catabolic process"/>
    <property type="evidence" value="ECO:0007669"/>
    <property type="project" value="TreeGrafter"/>
</dbReference>
<evidence type="ECO:0000313" key="10">
    <source>
        <dbReference type="EMBL" id="KAK7007995.1"/>
    </source>
</evidence>
<keyword evidence="7" id="KW-0408">Iron</keyword>
<dbReference type="GO" id="GO:0000302">
    <property type="term" value="P:response to reactive oxygen species"/>
    <property type="evidence" value="ECO:0007669"/>
    <property type="project" value="TreeGrafter"/>
</dbReference>
<protein>
    <recommendedName>
        <fullName evidence="8">Peroxidase</fullName>
        <ecNumber evidence="8">1.11.1.-</ecNumber>
    </recommendedName>
</protein>